<reference evidence="1" key="1">
    <citation type="submission" date="2020-04" db="EMBL/GenBank/DDBJ databases">
        <authorList>
            <person name="Zhang T."/>
        </authorList>
    </citation>
    <scope>NUCLEOTIDE SEQUENCE</scope>
    <source>
        <strain evidence="1">HKST-UBA02</strain>
    </source>
</reference>
<sequence length="201" mass="21954">MTVRFSDRRQARRQTTVLGWLLAIALTVAVSSNSVAHPMPHSVVYLDVRANSVAATLELPVSDLELAFGRPVSNDPAIVQRDGESLRRYLVDHVRPVTSGGIAWQVDVEDLNVVSRESDGGHVYEYLIVSLNLVPPRGASPRSFELGYDVIVHLVVSHIADVYLRPNWAQGTAPGPWLPLPEVRTDSRVGGISMVEVALSS</sequence>
<dbReference type="Proteomes" id="UP000739538">
    <property type="component" value="Unassembled WGS sequence"/>
</dbReference>
<organism evidence="1 2">
    <name type="scientific">Eiseniibacteriota bacterium</name>
    <dbReference type="NCBI Taxonomy" id="2212470"/>
    <lineage>
        <taxon>Bacteria</taxon>
        <taxon>Candidatus Eiseniibacteriota</taxon>
    </lineage>
</organism>
<evidence type="ECO:0000313" key="2">
    <source>
        <dbReference type="Proteomes" id="UP000739538"/>
    </source>
</evidence>
<name>A0A956SHX3_UNCEI</name>
<reference evidence="1" key="2">
    <citation type="journal article" date="2021" name="Microbiome">
        <title>Successional dynamics and alternative stable states in a saline activated sludge microbial community over 9 years.</title>
        <authorList>
            <person name="Wang Y."/>
            <person name="Ye J."/>
            <person name="Ju F."/>
            <person name="Liu L."/>
            <person name="Boyd J.A."/>
            <person name="Deng Y."/>
            <person name="Parks D.H."/>
            <person name="Jiang X."/>
            <person name="Yin X."/>
            <person name="Woodcroft B.J."/>
            <person name="Tyson G.W."/>
            <person name="Hugenholtz P."/>
            <person name="Polz M.F."/>
            <person name="Zhang T."/>
        </authorList>
    </citation>
    <scope>NUCLEOTIDE SEQUENCE</scope>
    <source>
        <strain evidence="1">HKST-UBA02</strain>
    </source>
</reference>
<accession>A0A956SHX3</accession>
<dbReference type="EMBL" id="JAGQHS010000228">
    <property type="protein sequence ID" value="MCA9758903.1"/>
    <property type="molecule type" value="Genomic_DNA"/>
</dbReference>
<dbReference type="AlphaFoldDB" id="A0A956SHX3"/>
<comment type="caution">
    <text evidence="1">The sequence shown here is derived from an EMBL/GenBank/DDBJ whole genome shotgun (WGS) entry which is preliminary data.</text>
</comment>
<evidence type="ECO:0000313" key="1">
    <source>
        <dbReference type="EMBL" id="MCA9758903.1"/>
    </source>
</evidence>
<protein>
    <submittedName>
        <fullName evidence="1">Uncharacterized protein</fullName>
    </submittedName>
</protein>
<proteinExistence type="predicted"/>
<gene>
    <name evidence="1" type="ORF">KDA27_24120</name>
</gene>